<evidence type="ECO:0000256" key="4">
    <source>
        <dbReference type="ARBA" id="ARBA00022692"/>
    </source>
</evidence>
<dbReference type="PATRIC" id="fig|1212489.4.peg.2990"/>
<keyword evidence="6 7" id="KW-0472">Membrane</keyword>
<dbReference type="InterPro" id="IPR029044">
    <property type="entry name" value="Nucleotide-diphossugar_trans"/>
</dbReference>
<feature type="transmembrane region" description="Helical" evidence="7">
    <location>
        <begin position="263"/>
        <end position="289"/>
    </location>
</feature>
<dbReference type="Proteomes" id="UP000054736">
    <property type="component" value="Unassembled WGS sequence"/>
</dbReference>
<evidence type="ECO:0000256" key="1">
    <source>
        <dbReference type="ARBA" id="ARBA00004141"/>
    </source>
</evidence>
<dbReference type="SUPFAM" id="SSF53448">
    <property type="entry name" value="Nucleotide-diphospho-sugar transferases"/>
    <property type="match status" value="1"/>
</dbReference>
<keyword evidence="10" id="KW-1185">Reference proteome</keyword>
<keyword evidence="4 7" id="KW-0812">Transmembrane</keyword>
<keyword evidence="2" id="KW-0328">Glycosyltransferase</keyword>
<dbReference type="EMBL" id="LNXY01000031">
    <property type="protein sequence ID" value="KTC84673.1"/>
    <property type="molecule type" value="Genomic_DNA"/>
</dbReference>
<feature type="domain" description="Glycosyltransferase 2-like" evidence="8">
    <location>
        <begin position="5"/>
        <end position="129"/>
    </location>
</feature>
<keyword evidence="5 7" id="KW-1133">Transmembrane helix</keyword>
<dbReference type="GO" id="GO:0016757">
    <property type="term" value="F:glycosyltransferase activity"/>
    <property type="evidence" value="ECO:0007669"/>
    <property type="project" value="UniProtKB-KW"/>
</dbReference>
<dbReference type="PANTHER" id="PTHR48090:SF1">
    <property type="entry name" value="PROPHAGE BACTOPRENOL GLUCOSYL TRANSFERASE HOMOLOG"/>
    <property type="match status" value="1"/>
</dbReference>
<dbReference type="RefSeq" id="WP_058497104.1">
    <property type="nucleotide sequence ID" value="NZ_CAAAIU010000004.1"/>
</dbReference>
<evidence type="ECO:0000256" key="6">
    <source>
        <dbReference type="ARBA" id="ARBA00023136"/>
    </source>
</evidence>
<name>A0A0W0SN45_9GAMM</name>
<organism evidence="9 10">
    <name type="scientific">Legionella drozanskii LLAP-1</name>
    <dbReference type="NCBI Taxonomy" id="1212489"/>
    <lineage>
        <taxon>Bacteria</taxon>
        <taxon>Pseudomonadati</taxon>
        <taxon>Pseudomonadota</taxon>
        <taxon>Gammaproteobacteria</taxon>
        <taxon>Legionellales</taxon>
        <taxon>Legionellaceae</taxon>
        <taxon>Legionella</taxon>
    </lineage>
</organism>
<evidence type="ECO:0000313" key="9">
    <source>
        <dbReference type="EMBL" id="KTC84673.1"/>
    </source>
</evidence>
<reference evidence="9 10" key="1">
    <citation type="submission" date="2015-11" db="EMBL/GenBank/DDBJ databases">
        <title>Genomic analysis of 38 Legionella species identifies large and diverse effector repertoires.</title>
        <authorList>
            <person name="Burstein D."/>
            <person name="Amaro F."/>
            <person name="Zusman T."/>
            <person name="Lifshitz Z."/>
            <person name="Cohen O."/>
            <person name="Gilbert J.A."/>
            <person name="Pupko T."/>
            <person name="Shuman H.A."/>
            <person name="Segal G."/>
        </authorList>
    </citation>
    <scope>NUCLEOTIDE SEQUENCE [LARGE SCALE GENOMIC DNA]</scope>
    <source>
        <strain evidence="9 10">ATCC 700990</strain>
    </source>
</reference>
<protein>
    <submittedName>
        <fullName evidence="9">Glycosyl transferase, group 2 family protein</fullName>
    </submittedName>
</protein>
<dbReference type="AlphaFoldDB" id="A0A0W0SN45"/>
<dbReference type="STRING" id="1212489.Ldro_2837"/>
<dbReference type="InterPro" id="IPR001173">
    <property type="entry name" value="Glyco_trans_2-like"/>
</dbReference>
<comment type="subcellular location">
    <subcellularLocation>
        <location evidence="1">Membrane</location>
        <topology evidence="1">Multi-pass membrane protein</topology>
    </subcellularLocation>
</comment>
<gene>
    <name evidence="9" type="ORF">Ldro_2837</name>
</gene>
<feature type="transmembrane region" description="Helical" evidence="7">
    <location>
        <begin position="229"/>
        <end position="251"/>
    </location>
</feature>
<accession>A0A0W0SN45</accession>
<dbReference type="Gene3D" id="3.90.550.10">
    <property type="entry name" value="Spore Coat Polysaccharide Biosynthesis Protein SpsA, Chain A"/>
    <property type="match status" value="1"/>
</dbReference>
<dbReference type="GO" id="GO:0005886">
    <property type="term" value="C:plasma membrane"/>
    <property type="evidence" value="ECO:0007669"/>
    <property type="project" value="TreeGrafter"/>
</dbReference>
<comment type="caution">
    <text evidence="9">The sequence shown here is derived from an EMBL/GenBank/DDBJ whole genome shotgun (WGS) entry which is preliminary data.</text>
</comment>
<evidence type="ECO:0000256" key="5">
    <source>
        <dbReference type="ARBA" id="ARBA00022989"/>
    </source>
</evidence>
<evidence type="ECO:0000313" key="10">
    <source>
        <dbReference type="Proteomes" id="UP000054736"/>
    </source>
</evidence>
<evidence type="ECO:0000256" key="3">
    <source>
        <dbReference type="ARBA" id="ARBA00022679"/>
    </source>
</evidence>
<evidence type="ECO:0000259" key="8">
    <source>
        <dbReference type="Pfam" id="PF00535"/>
    </source>
</evidence>
<dbReference type="OrthoDB" id="9811884at2"/>
<dbReference type="Pfam" id="PF00535">
    <property type="entry name" value="Glycos_transf_2"/>
    <property type="match status" value="1"/>
</dbReference>
<proteinExistence type="predicted"/>
<evidence type="ECO:0000256" key="7">
    <source>
        <dbReference type="SAM" id="Phobius"/>
    </source>
</evidence>
<keyword evidence="3 9" id="KW-0808">Transferase</keyword>
<dbReference type="CDD" id="cd04187">
    <property type="entry name" value="DPM1_like_bac"/>
    <property type="match status" value="1"/>
</dbReference>
<dbReference type="InterPro" id="IPR050256">
    <property type="entry name" value="Glycosyltransferase_2"/>
</dbReference>
<dbReference type="PANTHER" id="PTHR48090">
    <property type="entry name" value="UNDECAPRENYL-PHOSPHATE 4-DEOXY-4-FORMAMIDO-L-ARABINOSE TRANSFERASE-RELATED"/>
    <property type="match status" value="1"/>
</dbReference>
<evidence type="ECO:0000256" key="2">
    <source>
        <dbReference type="ARBA" id="ARBA00022676"/>
    </source>
</evidence>
<sequence>MKLISIVTPCYNEEGNVEEIHRQVKAIFEEIPNYRYEHIFIDNASTDNTVALLKKIAEQDPHTKVIVNARNFGHIRSPYHAMLETNGDATILIVADLQDPPDMIKEFIHKWEQGYKIVVGVKPESQESKLMFAIRRAYYNFVTRIADVKLIKNFTGFGLYDKEVVDILRTHKDPYPYFRGLIAEIGLEIAEVPYNQPRRARGVTKNNFYSLYDMAMLGITSHSKIPLRLATMAGFSLSIISLLISLSFFVLKLFFWNSFNLGVAPILIGLFFFSSVQLFFIGLLGEYIASIHTRVTKRPLVVEKERVNFSQ</sequence>